<dbReference type="Gene3D" id="3.30.460.10">
    <property type="entry name" value="Beta Polymerase, domain 2"/>
    <property type="match status" value="1"/>
</dbReference>
<keyword evidence="4" id="KW-1185">Reference proteome</keyword>
<feature type="compositionally biased region" description="Polar residues" evidence="2">
    <location>
        <begin position="361"/>
        <end position="372"/>
    </location>
</feature>
<feature type="compositionally biased region" description="Basic and acidic residues" evidence="2">
    <location>
        <begin position="183"/>
        <end position="192"/>
    </location>
</feature>
<feature type="region of interest" description="Disordered" evidence="2">
    <location>
        <begin position="113"/>
        <end position="148"/>
    </location>
</feature>
<comment type="caution">
    <text evidence="3">The sequence shown here is derived from an EMBL/GenBank/DDBJ whole genome shotgun (WGS) entry which is preliminary data.</text>
</comment>
<organism evidence="3 4">
    <name type="scientific">Peronospora destructor</name>
    <dbReference type="NCBI Taxonomy" id="86335"/>
    <lineage>
        <taxon>Eukaryota</taxon>
        <taxon>Sar</taxon>
        <taxon>Stramenopiles</taxon>
        <taxon>Oomycota</taxon>
        <taxon>Peronosporomycetes</taxon>
        <taxon>Peronosporales</taxon>
        <taxon>Peronosporaceae</taxon>
        <taxon>Peronospora</taxon>
    </lineage>
</organism>
<feature type="compositionally biased region" description="Basic residues" evidence="2">
    <location>
        <begin position="125"/>
        <end position="137"/>
    </location>
</feature>
<protein>
    <recommendedName>
        <fullName evidence="5">Polymerase nucleotidyl transferase domain-containing protein</fullName>
    </recommendedName>
</protein>
<accession>A0AAV0T0G1</accession>
<evidence type="ECO:0000313" key="4">
    <source>
        <dbReference type="Proteomes" id="UP001162029"/>
    </source>
</evidence>
<feature type="region of interest" description="Disordered" evidence="2">
    <location>
        <begin position="1"/>
        <end position="31"/>
    </location>
</feature>
<feature type="compositionally biased region" description="Basic and acidic residues" evidence="2">
    <location>
        <begin position="345"/>
        <end position="360"/>
    </location>
</feature>
<feature type="region of interest" description="Disordered" evidence="2">
    <location>
        <begin position="469"/>
        <end position="507"/>
    </location>
</feature>
<evidence type="ECO:0008006" key="5">
    <source>
        <dbReference type="Google" id="ProtNLM"/>
    </source>
</evidence>
<evidence type="ECO:0000313" key="3">
    <source>
        <dbReference type="EMBL" id="CAI5710698.1"/>
    </source>
</evidence>
<dbReference type="SUPFAM" id="SSF81301">
    <property type="entry name" value="Nucleotidyltransferase"/>
    <property type="match status" value="1"/>
</dbReference>
<reference evidence="3" key="1">
    <citation type="submission" date="2022-12" db="EMBL/GenBank/DDBJ databases">
        <authorList>
            <person name="Webb A."/>
        </authorList>
    </citation>
    <scope>NUCLEOTIDE SEQUENCE</scope>
    <source>
        <strain evidence="3">Pd1</strain>
    </source>
</reference>
<feature type="region of interest" description="Disordered" evidence="2">
    <location>
        <begin position="183"/>
        <end position="214"/>
    </location>
</feature>
<sequence length="725" mass="79281">MELASGGTLNLGGHGGKSSQLSGKNAKTGGSGKIMSEVAAQALLCRARLRLAGEQFDAAEEDYQTILNSFANNMEAQLELQETCERKAAFEERKQREALAWLEQNADDIDGAGVLNANGNASSGKNKKKKKKKKKKSSSSNAVATGTNGKLPVGYVLLEDEEELLQQQEKEEQKQIQQELAREKLLQSREPKQTQSQEMRSEMQTMERKRQSSVILKERPEYERDCQSVNDETIGQHRTESVATMLCSGDVMLEKSDEAHLRKMSSKSLQDVGESTTRVITTPLDVVVANVMTRDEAWESMWDEEADEPLETGAVRIQIRAHSSDVAEDEIQTENETPTVNDISLDEHKKIGQLNDEDHTSTSTIVDPTPSNAGDKAKDEASGSSDDGKDSQGKAKGVLVDEKYLKKREKQLKKLRTCLQHASDERDKSAIDEALARAERKQMSDALQDDIQRARDVLADLAAEAQRLRESLPARSSPSSTSGSGNGRMHLFPVTPTTSQSNANPGKLPSLVIRPIAYGQALQAAEQHQQELRAHQKLLEEKDAEIARLKSLLAQNEPCQNVSTPQEEVRRVEARANAKAAALARQVIRLRTQFPLQGAAARQAEALVEWMGPSDAADRVRLQVLSFVQRVIVAHFPLSAAPLFFATGSYPMKTYLPGSDLDVCLLVPQELESSWYYIVTQALCVAGGSGGVGTVLDIGIVGGALDGAVIARPLDLLLEVAAVHC</sequence>
<proteinExistence type="predicted"/>
<feature type="compositionally biased region" description="Basic and acidic residues" evidence="2">
    <location>
        <begin position="199"/>
        <end position="214"/>
    </location>
</feature>
<dbReference type="InterPro" id="IPR058921">
    <property type="entry name" value="PAP/OAS1-rel"/>
</dbReference>
<dbReference type="PANTHER" id="PTHR45979:SF30">
    <property type="entry name" value="NUCLEOTIDYLTRANSFERASE"/>
    <property type="match status" value="1"/>
</dbReference>
<dbReference type="EMBL" id="CANTFM010000079">
    <property type="protein sequence ID" value="CAI5710698.1"/>
    <property type="molecule type" value="Genomic_DNA"/>
</dbReference>
<evidence type="ECO:0000256" key="1">
    <source>
        <dbReference type="SAM" id="Coils"/>
    </source>
</evidence>
<feature type="coiled-coil region" evidence="1">
    <location>
        <begin position="522"/>
        <end position="555"/>
    </location>
</feature>
<dbReference type="Proteomes" id="UP001162029">
    <property type="component" value="Unassembled WGS sequence"/>
</dbReference>
<gene>
    <name evidence="3" type="ORF">PDE001_LOCUS486</name>
</gene>
<dbReference type="PANTHER" id="PTHR45979">
    <property type="entry name" value="PAP/OAS1 SUBSTRATE-BINDING DOMAIN SUPERFAMILY"/>
    <property type="match status" value="1"/>
</dbReference>
<name>A0AAV0T0G1_9STRA</name>
<evidence type="ECO:0000256" key="2">
    <source>
        <dbReference type="SAM" id="MobiDB-lite"/>
    </source>
</evidence>
<feature type="region of interest" description="Disordered" evidence="2">
    <location>
        <begin position="324"/>
        <end position="395"/>
    </location>
</feature>
<feature type="compositionally biased region" description="Basic and acidic residues" evidence="2">
    <location>
        <begin position="375"/>
        <end position="395"/>
    </location>
</feature>
<dbReference type="InterPro" id="IPR043519">
    <property type="entry name" value="NT_sf"/>
</dbReference>
<keyword evidence="1" id="KW-0175">Coiled coil</keyword>
<feature type="compositionally biased region" description="Polar residues" evidence="2">
    <location>
        <begin position="495"/>
        <end position="504"/>
    </location>
</feature>
<dbReference type="AlphaFoldDB" id="A0AAV0T0G1"/>